<reference evidence="1 2" key="1">
    <citation type="journal article" date="2018" name="Front. Plant Sci.">
        <title>Red Clover (Trifolium pratense) and Zigzag Clover (T. medium) - A Picture of Genomic Similarities and Differences.</title>
        <authorList>
            <person name="Dluhosova J."/>
            <person name="Istvanek J."/>
            <person name="Nedelnik J."/>
            <person name="Repkova J."/>
        </authorList>
    </citation>
    <scope>NUCLEOTIDE SEQUENCE [LARGE SCALE GENOMIC DNA]</scope>
    <source>
        <strain evidence="2">cv. 10/8</strain>
        <tissue evidence="1">Leaf</tissue>
    </source>
</reference>
<dbReference type="Proteomes" id="UP000265520">
    <property type="component" value="Unassembled WGS sequence"/>
</dbReference>
<evidence type="ECO:0000313" key="2">
    <source>
        <dbReference type="Proteomes" id="UP000265520"/>
    </source>
</evidence>
<proteinExistence type="predicted"/>
<sequence length="15" mass="1565">MLAGRGMSSLGEEAR</sequence>
<keyword evidence="2" id="KW-1185">Reference proteome</keyword>
<accession>A0A392W9M9</accession>
<name>A0A392W9M9_9FABA</name>
<feature type="non-terminal residue" evidence="1">
    <location>
        <position position="15"/>
    </location>
</feature>
<evidence type="ECO:0000313" key="1">
    <source>
        <dbReference type="EMBL" id="MCI95420.1"/>
    </source>
</evidence>
<organism evidence="1 2">
    <name type="scientific">Trifolium medium</name>
    <dbReference type="NCBI Taxonomy" id="97028"/>
    <lineage>
        <taxon>Eukaryota</taxon>
        <taxon>Viridiplantae</taxon>
        <taxon>Streptophyta</taxon>
        <taxon>Embryophyta</taxon>
        <taxon>Tracheophyta</taxon>
        <taxon>Spermatophyta</taxon>
        <taxon>Magnoliopsida</taxon>
        <taxon>eudicotyledons</taxon>
        <taxon>Gunneridae</taxon>
        <taxon>Pentapetalae</taxon>
        <taxon>rosids</taxon>
        <taxon>fabids</taxon>
        <taxon>Fabales</taxon>
        <taxon>Fabaceae</taxon>
        <taxon>Papilionoideae</taxon>
        <taxon>50 kb inversion clade</taxon>
        <taxon>NPAAA clade</taxon>
        <taxon>Hologalegina</taxon>
        <taxon>IRL clade</taxon>
        <taxon>Trifolieae</taxon>
        <taxon>Trifolium</taxon>
    </lineage>
</organism>
<comment type="caution">
    <text evidence="1">The sequence shown here is derived from an EMBL/GenBank/DDBJ whole genome shotgun (WGS) entry which is preliminary data.</text>
</comment>
<protein>
    <submittedName>
        <fullName evidence="1">Uncharacterized protein</fullName>
    </submittedName>
</protein>
<dbReference type="EMBL" id="LXQA011386300">
    <property type="protein sequence ID" value="MCI95420.1"/>
    <property type="molecule type" value="Genomic_DNA"/>
</dbReference>